<comment type="catalytic activity">
    <reaction evidence="1">
        <text>a monocarboxylic acid amide + H2O = a monocarboxylate + NH4(+)</text>
        <dbReference type="Rhea" id="RHEA:12020"/>
        <dbReference type="ChEBI" id="CHEBI:15377"/>
        <dbReference type="ChEBI" id="CHEBI:28938"/>
        <dbReference type="ChEBI" id="CHEBI:35757"/>
        <dbReference type="ChEBI" id="CHEBI:83628"/>
        <dbReference type="EC" id="3.5.1.4"/>
    </reaction>
</comment>
<dbReference type="PROSITE" id="PS00571">
    <property type="entry name" value="AMIDASES"/>
    <property type="match status" value="1"/>
</dbReference>
<evidence type="ECO:0000256" key="3">
    <source>
        <dbReference type="ARBA" id="ARBA00012922"/>
    </source>
</evidence>
<accession>A0A0J9X2Q7</accession>
<dbReference type="AlphaFoldDB" id="A0A0J9X2Q7"/>
<dbReference type="EC" id="3.5.1.4" evidence="3"/>
<dbReference type="InterPro" id="IPR023631">
    <property type="entry name" value="Amidase_dom"/>
</dbReference>
<feature type="domain" description="Amidase" evidence="7">
    <location>
        <begin position="103"/>
        <end position="546"/>
    </location>
</feature>
<gene>
    <name evidence="8" type="ORF">BN980_GECA01s04971g</name>
</gene>
<reference evidence="8" key="1">
    <citation type="submission" date="2014-03" db="EMBL/GenBank/DDBJ databases">
        <authorList>
            <person name="Casaregola S."/>
        </authorList>
    </citation>
    <scope>NUCLEOTIDE SEQUENCE [LARGE SCALE GENOMIC DNA]</scope>
    <source>
        <strain evidence="8">CLIB 918</strain>
    </source>
</reference>
<proteinExistence type="inferred from homology"/>
<feature type="binding site" evidence="6">
    <location>
        <position position="194"/>
    </location>
    <ligand>
        <name>substrate</name>
    </ligand>
</feature>
<dbReference type="GO" id="GO:0004040">
    <property type="term" value="F:amidase activity"/>
    <property type="evidence" value="ECO:0007669"/>
    <property type="project" value="UniProtKB-EC"/>
</dbReference>
<evidence type="ECO:0000256" key="6">
    <source>
        <dbReference type="PIRSR" id="PIRSR001221-2"/>
    </source>
</evidence>
<dbReference type="PIRSF" id="PIRSF001221">
    <property type="entry name" value="Amidase_fungi"/>
    <property type="match status" value="1"/>
</dbReference>
<evidence type="ECO:0000256" key="1">
    <source>
        <dbReference type="ARBA" id="ARBA00001311"/>
    </source>
</evidence>
<protein>
    <recommendedName>
        <fullName evidence="3">amidase</fullName>
        <ecNumber evidence="3">3.5.1.4</ecNumber>
    </recommendedName>
</protein>
<dbReference type="OrthoDB" id="6428749at2759"/>
<dbReference type="PANTHER" id="PTHR46072:SF4">
    <property type="entry name" value="AMIDASE C550.07-RELATED"/>
    <property type="match status" value="1"/>
</dbReference>
<evidence type="ECO:0000256" key="2">
    <source>
        <dbReference type="ARBA" id="ARBA00009199"/>
    </source>
</evidence>
<dbReference type="EMBL" id="CCBN010000001">
    <property type="protein sequence ID" value="CDO51359.1"/>
    <property type="molecule type" value="Genomic_DNA"/>
</dbReference>
<sequence length="559" mass="60319">MTAPEKAQWQINAEKAQAYREASMQEVAKLFPSPEDGNKFLTGALPNPLPTNVTPLTKEYLTPLDYAIIETDPLVLLKDLASKKYSAVQAAGAYIRAGVLGQRLLNNVTEFLPAMALERAQFLDDYLAKNGKTIGPLHGLPFSLKDHIALKGHRNNFALTALVDNVTDHTSTIVDIVRDAGAVFYQRTVQPQFLMHLESSSNVYGVAKNPFNTTLTCGGSSGGEAAALGFHSSAIGLGTDIGGSIRGPASMQGVYGFKPSVGRLPGGDVFKAGGNSSSILGAIGPMGRTLAIVDLVTKVILDARPWKVRPEIIAKPWAPEAVLADKKKLRVGVLHSDGVVNPQPPVARALKEVESKLKAAGKAGEIELEIVPFTPYKHDEALRITSSLYFEDGGAAKLALLEETGEPVMELTKTIMTENKNVRPLSLADLWALNAEKHAYRNAYTSHWAASGIDFLICPAGPGAAQPHGTSSYIGYTSQWNLLDYPGVVFPVTTVDPEKDAPFPAAEYTPLNATDKDYFERYTPETYADAPIALQIVGHHSEDEEVMEYLKLVEQVLAN</sequence>
<feature type="active site" description="Charge relay system" evidence="5">
    <location>
        <position position="145"/>
    </location>
</feature>
<dbReference type="SUPFAM" id="SSF75304">
    <property type="entry name" value="Amidase signature (AS) enzymes"/>
    <property type="match status" value="1"/>
</dbReference>
<keyword evidence="9" id="KW-1185">Reference proteome</keyword>
<comment type="similarity">
    <text evidence="2">Belongs to the amidase family.</text>
</comment>
<evidence type="ECO:0000256" key="5">
    <source>
        <dbReference type="PIRSR" id="PIRSR001221-1"/>
    </source>
</evidence>
<evidence type="ECO:0000256" key="4">
    <source>
        <dbReference type="ARBA" id="ARBA00022801"/>
    </source>
</evidence>
<dbReference type="InterPro" id="IPR020556">
    <property type="entry name" value="Amidase_CS"/>
</dbReference>
<organism evidence="8 9">
    <name type="scientific">Geotrichum candidum</name>
    <name type="common">Oospora lactis</name>
    <name type="synonym">Dipodascus geotrichum</name>
    <dbReference type="NCBI Taxonomy" id="1173061"/>
    <lineage>
        <taxon>Eukaryota</taxon>
        <taxon>Fungi</taxon>
        <taxon>Dikarya</taxon>
        <taxon>Ascomycota</taxon>
        <taxon>Saccharomycotina</taxon>
        <taxon>Dipodascomycetes</taxon>
        <taxon>Dipodascales</taxon>
        <taxon>Dipodascaceae</taxon>
        <taxon>Geotrichum</taxon>
    </lineage>
</organism>
<dbReference type="Proteomes" id="UP000242525">
    <property type="component" value="Unassembled WGS sequence"/>
</dbReference>
<comment type="caution">
    <text evidence="8">The sequence shown here is derived from an EMBL/GenBank/DDBJ whole genome shotgun (WGS) entry which is preliminary data.</text>
</comment>
<feature type="binding site" evidence="6">
    <location>
        <position position="220"/>
    </location>
    <ligand>
        <name>substrate</name>
    </ligand>
</feature>
<dbReference type="InterPro" id="IPR036928">
    <property type="entry name" value="AS_sf"/>
</dbReference>
<dbReference type="Gene3D" id="3.90.1300.10">
    <property type="entry name" value="Amidase signature (AS) domain"/>
    <property type="match status" value="1"/>
</dbReference>
<evidence type="ECO:0000313" key="9">
    <source>
        <dbReference type="Proteomes" id="UP000242525"/>
    </source>
</evidence>
<evidence type="ECO:0000313" key="8">
    <source>
        <dbReference type="EMBL" id="CDO51359.1"/>
    </source>
</evidence>
<keyword evidence="4" id="KW-0378">Hydrolase</keyword>
<dbReference type="STRING" id="1173061.A0A0J9X2Q7"/>
<feature type="active site" description="Charge relay system" evidence="5">
    <location>
        <position position="220"/>
    </location>
</feature>
<name>A0A0J9X2Q7_GEOCN</name>
<feature type="active site" description="Acyl-ester intermediate" evidence="5">
    <location>
        <position position="244"/>
    </location>
</feature>
<dbReference type="PANTHER" id="PTHR46072">
    <property type="entry name" value="AMIDASE-RELATED-RELATED"/>
    <property type="match status" value="1"/>
</dbReference>
<evidence type="ECO:0000259" key="7">
    <source>
        <dbReference type="Pfam" id="PF01425"/>
    </source>
</evidence>
<feature type="binding site" evidence="6">
    <location>
        <begin position="241"/>
        <end position="244"/>
    </location>
    <ligand>
        <name>substrate</name>
    </ligand>
</feature>
<dbReference type="Pfam" id="PF01425">
    <property type="entry name" value="Amidase"/>
    <property type="match status" value="1"/>
</dbReference>